<sequence length="263" mass="28074">MNAALEEKLLPKPNARFKSILQGLGVKADIPFFLDAPFLTGNRFLQMCIPSMEYKRSDAPPTLHFAGGLPKGHRDPFTNPPEWWPEVVSTGGKTVIAVAQGTVNLDFTELIVPTIEALGGDENILLVVALGARGASLPEGVAVPTNVRVGDFIPFDDLLPHCAALVCNAGYGTVLHAVACGTPMVLAGGSEDKPEMAARAENAGIAVNLRTGRPTPGQVRDAINEVLRNDTYKQRSIVLEAEVQSFDPIGIIEESIRDSLVAQ</sequence>
<comment type="caution">
    <text evidence="1">The sequence shown here is derived from an EMBL/GenBank/DDBJ whole genome shotgun (WGS) entry which is preliminary data.</text>
</comment>
<reference evidence="1" key="1">
    <citation type="submission" date="2022-07" db="EMBL/GenBank/DDBJ databases">
        <title>Genome Sequence of Lecanicillium saksenae.</title>
        <authorList>
            <person name="Buettner E."/>
        </authorList>
    </citation>
    <scope>NUCLEOTIDE SEQUENCE</scope>
    <source>
        <strain evidence="1">VT-O1</strain>
    </source>
</reference>
<dbReference type="EMBL" id="JANAKD010000113">
    <property type="protein sequence ID" value="KAJ3497396.1"/>
    <property type="molecule type" value="Genomic_DNA"/>
</dbReference>
<name>A0ACC1R2B2_9HYPO</name>
<evidence type="ECO:0000313" key="1">
    <source>
        <dbReference type="EMBL" id="KAJ3497396.1"/>
    </source>
</evidence>
<keyword evidence="2" id="KW-1185">Reference proteome</keyword>
<dbReference type="Proteomes" id="UP001148737">
    <property type="component" value="Unassembled WGS sequence"/>
</dbReference>
<gene>
    <name evidence="1" type="ORF">NLG97_g1927</name>
</gene>
<evidence type="ECO:0000313" key="2">
    <source>
        <dbReference type="Proteomes" id="UP001148737"/>
    </source>
</evidence>
<organism evidence="1 2">
    <name type="scientific">Lecanicillium saksenae</name>
    <dbReference type="NCBI Taxonomy" id="468837"/>
    <lineage>
        <taxon>Eukaryota</taxon>
        <taxon>Fungi</taxon>
        <taxon>Dikarya</taxon>
        <taxon>Ascomycota</taxon>
        <taxon>Pezizomycotina</taxon>
        <taxon>Sordariomycetes</taxon>
        <taxon>Hypocreomycetidae</taxon>
        <taxon>Hypocreales</taxon>
        <taxon>Cordycipitaceae</taxon>
        <taxon>Lecanicillium</taxon>
    </lineage>
</organism>
<proteinExistence type="predicted"/>
<accession>A0ACC1R2B2</accession>
<protein>
    <submittedName>
        <fullName evidence="1">Uncharacterized protein</fullName>
    </submittedName>
</protein>